<proteinExistence type="predicted"/>
<dbReference type="AlphaFoldDB" id="A0A9D4FZ06"/>
<gene>
    <name evidence="1" type="ORF">DPMN_135988</name>
</gene>
<keyword evidence="2" id="KW-1185">Reference proteome</keyword>
<organism evidence="1 2">
    <name type="scientific">Dreissena polymorpha</name>
    <name type="common">Zebra mussel</name>
    <name type="synonym">Mytilus polymorpha</name>
    <dbReference type="NCBI Taxonomy" id="45954"/>
    <lineage>
        <taxon>Eukaryota</taxon>
        <taxon>Metazoa</taxon>
        <taxon>Spiralia</taxon>
        <taxon>Lophotrochozoa</taxon>
        <taxon>Mollusca</taxon>
        <taxon>Bivalvia</taxon>
        <taxon>Autobranchia</taxon>
        <taxon>Heteroconchia</taxon>
        <taxon>Euheterodonta</taxon>
        <taxon>Imparidentia</taxon>
        <taxon>Neoheterodontei</taxon>
        <taxon>Myida</taxon>
        <taxon>Dreissenoidea</taxon>
        <taxon>Dreissenidae</taxon>
        <taxon>Dreissena</taxon>
    </lineage>
</organism>
<protein>
    <submittedName>
        <fullName evidence="1">Uncharacterized protein</fullName>
    </submittedName>
</protein>
<comment type="caution">
    <text evidence="1">The sequence shown here is derived from an EMBL/GenBank/DDBJ whole genome shotgun (WGS) entry which is preliminary data.</text>
</comment>
<evidence type="ECO:0000313" key="1">
    <source>
        <dbReference type="EMBL" id="KAH3807640.1"/>
    </source>
</evidence>
<evidence type="ECO:0000313" key="2">
    <source>
        <dbReference type="Proteomes" id="UP000828390"/>
    </source>
</evidence>
<reference evidence="1" key="1">
    <citation type="journal article" date="2019" name="bioRxiv">
        <title>The Genome of the Zebra Mussel, Dreissena polymorpha: A Resource for Invasive Species Research.</title>
        <authorList>
            <person name="McCartney M.A."/>
            <person name="Auch B."/>
            <person name="Kono T."/>
            <person name="Mallez S."/>
            <person name="Zhang Y."/>
            <person name="Obille A."/>
            <person name="Becker A."/>
            <person name="Abrahante J.E."/>
            <person name="Garbe J."/>
            <person name="Badalamenti J.P."/>
            <person name="Herman A."/>
            <person name="Mangelson H."/>
            <person name="Liachko I."/>
            <person name="Sullivan S."/>
            <person name="Sone E.D."/>
            <person name="Koren S."/>
            <person name="Silverstein K.A.T."/>
            <person name="Beckman K.B."/>
            <person name="Gohl D.M."/>
        </authorList>
    </citation>
    <scope>NUCLEOTIDE SEQUENCE</scope>
    <source>
        <strain evidence="1">Duluth1</strain>
        <tissue evidence="1">Whole animal</tissue>
    </source>
</reference>
<dbReference type="Proteomes" id="UP000828390">
    <property type="component" value="Unassembled WGS sequence"/>
</dbReference>
<accession>A0A9D4FZ06</accession>
<reference evidence="1" key="2">
    <citation type="submission" date="2020-11" db="EMBL/GenBank/DDBJ databases">
        <authorList>
            <person name="McCartney M.A."/>
            <person name="Auch B."/>
            <person name="Kono T."/>
            <person name="Mallez S."/>
            <person name="Becker A."/>
            <person name="Gohl D.M."/>
            <person name="Silverstein K.A.T."/>
            <person name="Koren S."/>
            <person name="Bechman K.B."/>
            <person name="Herman A."/>
            <person name="Abrahante J.E."/>
            <person name="Garbe J."/>
        </authorList>
    </citation>
    <scope>NUCLEOTIDE SEQUENCE</scope>
    <source>
        <strain evidence="1">Duluth1</strain>
        <tissue evidence="1">Whole animal</tissue>
    </source>
</reference>
<sequence length="101" mass="10807">MHHFLPLRTSSKIISLILDASSSVNSLLSPNNSESLERIICGKANDVILTGAFSQKKLAISKSSGFKSNVKSATRVPNIGCLLCGGDPVVISVTLMAFFRR</sequence>
<dbReference type="EMBL" id="JAIWYP010000006">
    <property type="protein sequence ID" value="KAH3807640.1"/>
    <property type="molecule type" value="Genomic_DNA"/>
</dbReference>
<name>A0A9D4FZ06_DREPO</name>